<evidence type="ECO:0000256" key="1">
    <source>
        <dbReference type="SAM" id="Phobius"/>
    </source>
</evidence>
<keyword evidence="1" id="KW-0812">Transmembrane</keyword>
<evidence type="ECO:0008006" key="4">
    <source>
        <dbReference type="Google" id="ProtNLM"/>
    </source>
</evidence>
<organism evidence="2 3">
    <name type="scientific">Lampropedia hyalina DSM 16112</name>
    <dbReference type="NCBI Taxonomy" id="1122156"/>
    <lineage>
        <taxon>Bacteria</taxon>
        <taxon>Pseudomonadati</taxon>
        <taxon>Pseudomonadota</taxon>
        <taxon>Betaproteobacteria</taxon>
        <taxon>Burkholderiales</taxon>
        <taxon>Comamonadaceae</taxon>
        <taxon>Lampropedia</taxon>
    </lineage>
</organism>
<accession>A0A1M4T4U7</accession>
<dbReference type="AlphaFoldDB" id="A0A1M4T4U7"/>
<proteinExistence type="predicted"/>
<evidence type="ECO:0000313" key="3">
    <source>
        <dbReference type="Proteomes" id="UP000184327"/>
    </source>
</evidence>
<reference evidence="2 3" key="1">
    <citation type="submission" date="2016-11" db="EMBL/GenBank/DDBJ databases">
        <authorList>
            <person name="Jaros S."/>
            <person name="Januszkiewicz K."/>
            <person name="Wedrychowicz H."/>
        </authorList>
    </citation>
    <scope>NUCLEOTIDE SEQUENCE [LARGE SCALE GENOMIC DNA]</scope>
    <source>
        <strain evidence="2 3">DSM 16112</strain>
    </source>
</reference>
<dbReference type="EMBL" id="FQUZ01000002">
    <property type="protein sequence ID" value="SHE39421.1"/>
    <property type="molecule type" value="Genomic_DNA"/>
</dbReference>
<dbReference type="RefSeq" id="WP_143164360.1">
    <property type="nucleotide sequence ID" value="NZ_FQUZ01000002.1"/>
</dbReference>
<evidence type="ECO:0000313" key="2">
    <source>
        <dbReference type="EMBL" id="SHE39421.1"/>
    </source>
</evidence>
<feature type="transmembrane region" description="Helical" evidence="1">
    <location>
        <begin position="601"/>
        <end position="621"/>
    </location>
</feature>
<keyword evidence="1" id="KW-1133">Transmembrane helix</keyword>
<sequence>MDVPIRMCLPSALAWWFKATVVAVCLLLASASRASEWPLATMQVSDVFASKTQYFYVGKGEVWDGANYAAQYRASSDLFLIVSLDGKVVFSQHMTGQGHIQFALPVLQAGFHRLDFSFTQRGDWGSPADDRLEFCEAGIESTATLRNSRLSYQVQHPKGYHIRHLPDALFNPHVLGEQPYIAHVQLDRRDADELTAMARLGSAWKAAAGVRWHDATQLPAEAQDAHFGLVLEHAPQLDSRAQLRLERQVLATVAAPETAAHRQMPLFRIRYRDAAGLNDAVHALLNVDYLAQLGTAQADIVENIDPPRWAGLRRIQTLADLGIQDLRLEGGSHDMQLIFPSVWQPSDILQGQLALNVQNGLLQGSKLAVWIDNALAGSMAFDAVQAGGDVRNLAFQTPRPAASASFDVRIETTLIANGDCLPRSRGALWIDAAKSQVTLPHRLKSGIAAISAALVPHPVILVDESPGSLGLAISLLQVASSMLLDDKPVPARITTDASVPHSVSVTIDPELYRQRIATHPDKVYAPYAENGILLLHSEDRFHVIAETPDSVANFMRHWAGVQPHLRDGAQEVLLAQDGEAIVLRHYVASTKVTPAMRPPTVAMLGALVLALLLAIAAWWLWHSSRLKRVKE</sequence>
<keyword evidence="3" id="KW-1185">Reference proteome</keyword>
<protein>
    <recommendedName>
        <fullName evidence="4">Cellulose synthase regulatory subunit</fullName>
    </recommendedName>
</protein>
<keyword evidence="1" id="KW-0472">Membrane</keyword>
<name>A0A1M4T4U7_9BURK</name>
<dbReference type="Proteomes" id="UP000184327">
    <property type="component" value="Unassembled WGS sequence"/>
</dbReference>
<dbReference type="STRING" id="1122156.SAMN02745117_00227"/>
<gene>
    <name evidence="2" type="ORF">SAMN02745117_00227</name>
</gene>